<evidence type="ECO:0000313" key="10">
    <source>
        <dbReference type="EMBL" id="NMK97948.1"/>
    </source>
</evidence>
<feature type="domain" description="EamA" evidence="8">
    <location>
        <begin position="164"/>
        <end position="297"/>
    </location>
</feature>
<sequence length="306" mass="33946">MKGYKQSRLKGILFAIIGASLWGLGGTVSDFLFKHAGINVDWYVTTRLIISGLFLLVMFKIMNSRQSIFVIFTRVSHVITLIIYSLFGMLIVQYAYMASINEGNAAVATLLQYIAPVYIILWFAFRGKEKLRAFDIVVVLLTLVGTFLLLTNGSLSKLIVAPSSLFWGILAGLALAFYTIYAEKLLNKYASILVVGWAMIISGIIMTLRHPIWNVSMTQWHVSTFLYLIFGIIGGTALAYYLFIDSLKYLSAKETTLFGTIEPVVAVVASGLFLGVSFKAFQILGIIIIVVLILVLSLKKQPNIDN</sequence>
<dbReference type="Proteomes" id="UP000291949">
    <property type="component" value="Unassembled WGS sequence"/>
</dbReference>
<dbReference type="SUPFAM" id="SSF103481">
    <property type="entry name" value="Multidrug resistance efflux transporter EmrE"/>
    <property type="match status" value="2"/>
</dbReference>
<reference evidence="13 14" key="2">
    <citation type="submission" date="2020-04" db="EMBL/GenBank/DDBJ databases">
        <title>The Epidemiology and Molecular Characteristics of Linezolid-Resistant Staphylococcus capitis in Huashan Hospital, Shanghai.</title>
        <authorList>
            <person name="Ding L."/>
            <person name="Li P."/>
            <person name="Yang Y."/>
            <person name="Lin D."/>
            <person name="Xu X."/>
        </authorList>
    </citation>
    <scope>NUCLEOTIDE SEQUENCE [LARGE SCALE GENOMIC DNA]</scope>
    <source>
        <strain evidence="10 14">12-86</strain>
        <strain evidence="9 13">17-84</strain>
    </source>
</reference>
<dbReference type="EMBL" id="SCHC01000002">
    <property type="protein sequence ID" value="TBW76764.1"/>
    <property type="molecule type" value="Genomic_DNA"/>
</dbReference>
<feature type="transmembrane region" description="Helical" evidence="7">
    <location>
        <begin position="12"/>
        <end position="32"/>
    </location>
</feature>
<gene>
    <name evidence="11" type="ORF">EQ811_07815</name>
    <name evidence="10" type="ORF">HHM13_07565</name>
    <name evidence="9" type="ORF">HHM24_08820</name>
</gene>
<dbReference type="GO" id="GO:0005886">
    <property type="term" value="C:plasma membrane"/>
    <property type="evidence" value="ECO:0007669"/>
    <property type="project" value="UniProtKB-SubCell"/>
</dbReference>
<feature type="transmembrane region" description="Helical" evidence="7">
    <location>
        <begin position="165"/>
        <end position="182"/>
    </location>
</feature>
<dbReference type="InterPro" id="IPR000620">
    <property type="entry name" value="EamA_dom"/>
</dbReference>
<feature type="transmembrane region" description="Helical" evidence="7">
    <location>
        <begin position="189"/>
        <end position="208"/>
    </location>
</feature>
<feature type="transmembrane region" description="Helical" evidence="7">
    <location>
        <begin position="255"/>
        <end position="274"/>
    </location>
</feature>
<keyword evidence="3" id="KW-1003">Cell membrane</keyword>
<feature type="transmembrane region" description="Helical" evidence="7">
    <location>
        <begin position="280"/>
        <end position="298"/>
    </location>
</feature>
<keyword evidence="6 7" id="KW-0472">Membrane</keyword>
<dbReference type="EMBL" id="JABBMI010000069">
    <property type="protein sequence ID" value="NMK54824.1"/>
    <property type="molecule type" value="Genomic_DNA"/>
</dbReference>
<feature type="transmembrane region" description="Helical" evidence="7">
    <location>
        <begin position="44"/>
        <end position="63"/>
    </location>
</feature>
<evidence type="ECO:0000313" key="12">
    <source>
        <dbReference type="Proteomes" id="UP000291949"/>
    </source>
</evidence>
<dbReference type="AlphaFoldDB" id="A0A7X9ZJF7"/>
<feature type="domain" description="EamA" evidence="8">
    <location>
        <begin position="10"/>
        <end position="150"/>
    </location>
</feature>
<dbReference type="RefSeq" id="WP_030058776.1">
    <property type="nucleotide sequence ID" value="NZ_AP014956.1"/>
</dbReference>
<dbReference type="InterPro" id="IPR037185">
    <property type="entry name" value="EmrE-like"/>
</dbReference>
<feature type="transmembrane region" description="Helical" evidence="7">
    <location>
        <begin position="75"/>
        <end position="97"/>
    </location>
</feature>
<evidence type="ECO:0000256" key="2">
    <source>
        <dbReference type="ARBA" id="ARBA00007362"/>
    </source>
</evidence>
<evidence type="ECO:0000256" key="3">
    <source>
        <dbReference type="ARBA" id="ARBA00022475"/>
    </source>
</evidence>
<keyword evidence="4 7" id="KW-0812">Transmembrane</keyword>
<dbReference type="Proteomes" id="UP000538955">
    <property type="component" value="Unassembled WGS sequence"/>
</dbReference>
<comment type="similarity">
    <text evidence="2">Belongs to the EamA transporter family.</text>
</comment>
<evidence type="ECO:0000256" key="4">
    <source>
        <dbReference type="ARBA" id="ARBA00022692"/>
    </source>
</evidence>
<organism evidence="11 12">
    <name type="scientific">Staphylococcus capitis</name>
    <dbReference type="NCBI Taxonomy" id="29388"/>
    <lineage>
        <taxon>Bacteria</taxon>
        <taxon>Bacillati</taxon>
        <taxon>Bacillota</taxon>
        <taxon>Bacilli</taxon>
        <taxon>Bacillales</taxon>
        <taxon>Staphylococcaceae</taxon>
        <taxon>Staphylococcus</taxon>
    </lineage>
</organism>
<proteinExistence type="inferred from homology"/>
<dbReference type="PANTHER" id="PTHR32322">
    <property type="entry name" value="INNER MEMBRANE TRANSPORTER"/>
    <property type="match status" value="1"/>
</dbReference>
<keyword evidence="13" id="KW-1185">Reference proteome</keyword>
<dbReference type="EMBL" id="JABBLX010000023">
    <property type="protein sequence ID" value="NMK97948.1"/>
    <property type="molecule type" value="Genomic_DNA"/>
</dbReference>
<evidence type="ECO:0000313" key="11">
    <source>
        <dbReference type="EMBL" id="TBW76764.1"/>
    </source>
</evidence>
<accession>A0A7X9ZJF7</accession>
<feature type="transmembrane region" description="Helical" evidence="7">
    <location>
        <begin position="220"/>
        <end position="243"/>
    </location>
</feature>
<dbReference type="Pfam" id="PF00892">
    <property type="entry name" value="EamA"/>
    <property type="match status" value="2"/>
</dbReference>
<reference evidence="11 12" key="1">
    <citation type="journal article" date="2019" name="Sci. Transl. Med.">
        <title>Quorum sensing between bacterial species on the skin protects against epidermal injury in atopic dermatitis.</title>
        <authorList>
            <person name="Williams M.R."/>
        </authorList>
    </citation>
    <scope>NUCLEOTIDE SEQUENCE [LARGE SCALE GENOMIC DNA]</scope>
    <source>
        <strain evidence="11 12">H8</strain>
    </source>
</reference>
<comment type="subcellular location">
    <subcellularLocation>
        <location evidence="1">Cell membrane</location>
        <topology evidence="1">Multi-pass membrane protein</topology>
    </subcellularLocation>
</comment>
<evidence type="ECO:0000313" key="13">
    <source>
        <dbReference type="Proteomes" id="UP000538955"/>
    </source>
</evidence>
<dbReference type="PANTHER" id="PTHR32322:SF18">
    <property type="entry name" value="S-ADENOSYLMETHIONINE_S-ADENOSYLHOMOCYSTEINE TRANSPORTER"/>
    <property type="match status" value="1"/>
</dbReference>
<dbReference type="Proteomes" id="UP000550736">
    <property type="component" value="Unassembled WGS sequence"/>
</dbReference>
<keyword evidence="5 7" id="KW-1133">Transmembrane helix</keyword>
<name>A0A7X9ZJF7_STACP</name>
<evidence type="ECO:0000313" key="14">
    <source>
        <dbReference type="Proteomes" id="UP000550736"/>
    </source>
</evidence>
<evidence type="ECO:0000256" key="7">
    <source>
        <dbReference type="SAM" id="Phobius"/>
    </source>
</evidence>
<comment type="caution">
    <text evidence="11">The sequence shown here is derived from an EMBL/GenBank/DDBJ whole genome shotgun (WGS) entry which is preliminary data.</text>
</comment>
<evidence type="ECO:0000256" key="5">
    <source>
        <dbReference type="ARBA" id="ARBA00022989"/>
    </source>
</evidence>
<feature type="transmembrane region" description="Helical" evidence="7">
    <location>
        <begin position="103"/>
        <end position="125"/>
    </location>
</feature>
<dbReference type="InterPro" id="IPR050638">
    <property type="entry name" value="AA-Vitamin_Transporters"/>
</dbReference>
<evidence type="ECO:0000313" key="9">
    <source>
        <dbReference type="EMBL" id="NMK54824.1"/>
    </source>
</evidence>
<evidence type="ECO:0000256" key="1">
    <source>
        <dbReference type="ARBA" id="ARBA00004651"/>
    </source>
</evidence>
<evidence type="ECO:0000259" key="8">
    <source>
        <dbReference type="Pfam" id="PF00892"/>
    </source>
</evidence>
<evidence type="ECO:0000256" key="6">
    <source>
        <dbReference type="ARBA" id="ARBA00023136"/>
    </source>
</evidence>
<feature type="transmembrane region" description="Helical" evidence="7">
    <location>
        <begin position="137"/>
        <end position="159"/>
    </location>
</feature>
<protein>
    <submittedName>
        <fullName evidence="11">EamA family transporter</fullName>
    </submittedName>
</protein>